<reference evidence="1" key="1">
    <citation type="journal article" date="2014" name="Front. Microbiol.">
        <title>High frequency of phylogenetically diverse reductive dehalogenase-homologous genes in deep subseafloor sedimentary metagenomes.</title>
        <authorList>
            <person name="Kawai M."/>
            <person name="Futagami T."/>
            <person name="Toyoda A."/>
            <person name="Takaki Y."/>
            <person name="Nishi S."/>
            <person name="Hori S."/>
            <person name="Arai W."/>
            <person name="Tsubouchi T."/>
            <person name="Morono Y."/>
            <person name="Uchiyama I."/>
            <person name="Ito T."/>
            <person name="Fujiyama A."/>
            <person name="Inagaki F."/>
            <person name="Takami H."/>
        </authorList>
    </citation>
    <scope>NUCLEOTIDE SEQUENCE</scope>
    <source>
        <strain evidence="1">Expedition CK06-06</strain>
    </source>
</reference>
<feature type="non-terminal residue" evidence="1">
    <location>
        <position position="1"/>
    </location>
</feature>
<comment type="caution">
    <text evidence="1">The sequence shown here is derived from an EMBL/GenBank/DDBJ whole genome shotgun (WGS) entry which is preliminary data.</text>
</comment>
<proteinExistence type="predicted"/>
<accession>X1MNL2</accession>
<gene>
    <name evidence="1" type="ORF">S06H3_47235</name>
</gene>
<sequence length="83" mass="9326">IRMRDAGDQVRTALVSAPHNLSGVIETYSPTQECLAMWLVDEEVGPLAPSKCAARYVTPDKSYCSWEDNSDDEEGFRVEYQKV</sequence>
<evidence type="ECO:0000313" key="1">
    <source>
        <dbReference type="EMBL" id="GAI33242.1"/>
    </source>
</evidence>
<name>X1MNL2_9ZZZZ</name>
<dbReference type="AlphaFoldDB" id="X1MNL2"/>
<organism evidence="1">
    <name type="scientific">marine sediment metagenome</name>
    <dbReference type="NCBI Taxonomy" id="412755"/>
    <lineage>
        <taxon>unclassified sequences</taxon>
        <taxon>metagenomes</taxon>
        <taxon>ecological metagenomes</taxon>
    </lineage>
</organism>
<protein>
    <submittedName>
        <fullName evidence="1">Uncharacterized protein</fullName>
    </submittedName>
</protein>
<dbReference type="EMBL" id="BARV01029654">
    <property type="protein sequence ID" value="GAI33242.1"/>
    <property type="molecule type" value="Genomic_DNA"/>
</dbReference>